<gene>
    <name evidence="7" type="ORF">GLS40_14385</name>
</gene>
<organism evidence="7 8">
    <name type="scientific">Pseudooceanicola pacificus</name>
    <dbReference type="NCBI Taxonomy" id="2676438"/>
    <lineage>
        <taxon>Bacteria</taxon>
        <taxon>Pseudomonadati</taxon>
        <taxon>Pseudomonadota</taxon>
        <taxon>Alphaproteobacteria</taxon>
        <taxon>Rhodobacterales</taxon>
        <taxon>Paracoccaceae</taxon>
        <taxon>Pseudooceanicola</taxon>
    </lineage>
</organism>
<evidence type="ECO:0000313" key="8">
    <source>
        <dbReference type="Proteomes" id="UP000443843"/>
    </source>
</evidence>
<feature type="transmembrane region" description="Helical" evidence="6">
    <location>
        <begin position="358"/>
        <end position="376"/>
    </location>
</feature>
<evidence type="ECO:0000256" key="2">
    <source>
        <dbReference type="ARBA" id="ARBA00022475"/>
    </source>
</evidence>
<feature type="transmembrane region" description="Helical" evidence="6">
    <location>
        <begin position="439"/>
        <end position="456"/>
    </location>
</feature>
<protein>
    <submittedName>
        <fullName evidence="7">UbiA family prenyltransferase</fullName>
    </submittedName>
</protein>
<dbReference type="GO" id="GO:0009247">
    <property type="term" value="P:glycolipid biosynthetic process"/>
    <property type="evidence" value="ECO:0007669"/>
    <property type="project" value="TreeGrafter"/>
</dbReference>
<keyword evidence="2" id="KW-1003">Cell membrane</keyword>
<dbReference type="NCBIfam" id="NF006088">
    <property type="entry name" value="PRK08238.1"/>
    <property type="match status" value="1"/>
</dbReference>
<dbReference type="GO" id="GO:0005886">
    <property type="term" value="C:plasma membrane"/>
    <property type="evidence" value="ECO:0007669"/>
    <property type="project" value="TreeGrafter"/>
</dbReference>
<evidence type="ECO:0000256" key="1">
    <source>
        <dbReference type="ARBA" id="ARBA00004141"/>
    </source>
</evidence>
<dbReference type="Gene3D" id="3.40.50.1000">
    <property type="entry name" value="HAD superfamily/HAD-like"/>
    <property type="match status" value="1"/>
</dbReference>
<feature type="transmembrane region" description="Helical" evidence="6">
    <location>
        <begin position="294"/>
        <end position="320"/>
    </location>
</feature>
<dbReference type="AlphaFoldDB" id="A0A844W8Q2"/>
<accession>A0A844W8Q2</accession>
<evidence type="ECO:0000256" key="4">
    <source>
        <dbReference type="ARBA" id="ARBA00022989"/>
    </source>
</evidence>
<dbReference type="InterPro" id="IPR023214">
    <property type="entry name" value="HAD_sf"/>
</dbReference>
<reference evidence="7 8" key="1">
    <citation type="submission" date="2019-11" db="EMBL/GenBank/DDBJ databases">
        <title>Pseudooceanicola pacifica sp. nov., isolated from deep-sea sediment of the Pacific Ocean.</title>
        <authorList>
            <person name="Lyu L."/>
        </authorList>
    </citation>
    <scope>NUCLEOTIDE SEQUENCE [LARGE SCALE GENOMIC DNA]</scope>
    <source>
        <strain evidence="7 8">216_PA32_1</strain>
    </source>
</reference>
<dbReference type="InterPro" id="IPR039653">
    <property type="entry name" value="Prenyltransferase"/>
</dbReference>
<dbReference type="RefSeq" id="WP_160383439.1">
    <property type="nucleotide sequence ID" value="NZ_WNXQ01000009.1"/>
</dbReference>
<dbReference type="InterPro" id="IPR044878">
    <property type="entry name" value="UbiA_sf"/>
</dbReference>
<dbReference type="GO" id="GO:0016765">
    <property type="term" value="F:transferase activity, transferring alkyl or aryl (other than methyl) groups"/>
    <property type="evidence" value="ECO:0007669"/>
    <property type="project" value="InterPro"/>
</dbReference>
<evidence type="ECO:0000313" key="7">
    <source>
        <dbReference type="EMBL" id="MWB79224.1"/>
    </source>
</evidence>
<dbReference type="Pfam" id="PF12710">
    <property type="entry name" value="HAD"/>
    <property type="match status" value="1"/>
</dbReference>
<dbReference type="EMBL" id="WNXQ01000009">
    <property type="protein sequence ID" value="MWB79224.1"/>
    <property type="molecule type" value="Genomic_DNA"/>
</dbReference>
<dbReference type="CDD" id="cd13963">
    <property type="entry name" value="PT_UbiA_2"/>
    <property type="match status" value="1"/>
</dbReference>
<feature type="transmembrane region" description="Helical" evidence="6">
    <location>
        <begin position="405"/>
        <end position="427"/>
    </location>
</feature>
<evidence type="ECO:0000256" key="6">
    <source>
        <dbReference type="SAM" id="Phobius"/>
    </source>
</evidence>
<keyword evidence="5 6" id="KW-0472">Membrane</keyword>
<keyword evidence="7" id="KW-0808">Transferase</keyword>
<feature type="transmembrane region" description="Helical" evidence="6">
    <location>
        <begin position="476"/>
        <end position="493"/>
    </location>
</feature>
<feature type="transmembrane region" description="Helical" evidence="6">
    <location>
        <begin position="332"/>
        <end position="352"/>
    </location>
</feature>
<dbReference type="Proteomes" id="UP000443843">
    <property type="component" value="Unassembled WGS sequence"/>
</dbReference>
<name>A0A844W8Q2_9RHOB</name>
<dbReference type="Pfam" id="PF01040">
    <property type="entry name" value="UbiA"/>
    <property type="match status" value="1"/>
</dbReference>
<keyword evidence="8" id="KW-1185">Reference proteome</keyword>
<keyword evidence="4 6" id="KW-1133">Transmembrane helix</keyword>
<proteinExistence type="predicted"/>
<dbReference type="InterPro" id="IPR000537">
    <property type="entry name" value="UbiA_prenyltransferase"/>
</dbReference>
<dbReference type="PANTHER" id="PTHR11048:SF5">
    <property type="entry name" value="DECAPRENYL-PHOSPHATE PHOSPHORIBOSYLTRANSFERASE"/>
    <property type="match status" value="1"/>
</dbReference>
<sequence>MHRDLAAAAAPRGDDAAPALPDADGITLVCDLDCTLIRTDMLYETFWAAVSANWSAPLPALRALMRGRAALKAHLAGAGEVAVADLPYEDEVIDRVRDWRARGGRTALVTGADQSIAERVAAHLGIFDEVHGSDGSRNLKGPAKAAFLEQRFGRRFAYIGDSRADLAVWEIAAEAITVNASGDLRRAAEARAPQTAHMGQPGPILKPALKAMRPHQWAKNVLIFLPVLAGHALSLATLTQAVLAFAAFSLVASSVYVLNDLLDLAADRAHPRKRFRPFASGALPLRHGTWMAPALLLAGVAIAALLGPAFLAVMAGYYLTTTAYSLWLKRQPVIDICTLAVLYAVRIAAGGAATGIELSVWLLAFSIFFFFSLAAVKRQAELVDGLASGRDKAAGRGYGVDDLPLVAMMATASGYVSVMVMALYVNSPAVTALYTAPEMLWGICGVLLYWLSRMVFITHRGQMHDDPVVFAARDRVSRVLFVVILGFFTAGSLL</sequence>
<evidence type="ECO:0000256" key="5">
    <source>
        <dbReference type="ARBA" id="ARBA00023136"/>
    </source>
</evidence>
<dbReference type="SUPFAM" id="SSF56784">
    <property type="entry name" value="HAD-like"/>
    <property type="match status" value="1"/>
</dbReference>
<dbReference type="Gene3D" id="1.10.357.140">
    <property type="entry name" value="UbiA prenyltransferase"/>
    <property type="match status" value="1"/>
</dbReference>
<dbReference type="InterPro" id="IPR036412">
    <property type="entry name" value="HAD-like_sf"/>
</dbReference>
<evidence type="ECO:0000256" key="3">
    <source>
        <dbReference type="ARBA" id="ARBA00022692"/>
    </source>
</evidence>
<dbReference type="PANTHER" id="PTHR11048">
    <property type="entry name" value="PRENYLTRANSFERASES"/>
    <property type="match status" value="1"/>
</dbReference>
<feature type="transmembrane region" description="Helical" evidence="6">
    <location>
        <begin position="221"/>
        <end position="252"/>
    </location>
</feature>
<comment type="subcellular location">
    <subcellularLocation>
        <location evidence="1">Membrane</location>
        <topology evidence="1">Multi-pass membrane protein</topology>
    </subcellularLocation>
</comment>
<comment type="caution">
    <text evidence="7">The sequence shown here is derived from an EMBL/GenBank/DDBJ whole genome shotgun (WGS) entry which is preliminary data.</text>
</comment>
<keyword evidence="3 6" id="KW-0812">Transmembrane</keyword>